<gene>
    <name evidence="1" type="ORF">LCGC14_0532370</name>
</gene>
<proteinExistence type="predicted"/>
<dbReference type="EMBL" id="LAZR01000697">
    <property type="protein sequence ID" value="KKN60403.1"/>
    <property type="molecule type" value="Genomic_DNA"/>
</dbReference>
<sequence length="64" mass="7308">MKPLWRTTIHIWTEDDPQKAELETLAYEATEGSAFCSKQDSEYIRDPIAAGLQTEFFDGPDDEV</sequence>
<accession>A0A0F9V3F0</accession>
<reference evidence="1" key="1">
    <citation type="journal article" date="2015" name="Nature">
        <title>Complex archaea that bridge the gap between prokaryotes and eukaryotes.</title>
        <authorList>
            <person name="Spang A."/>
            <person name="Saw J.H."/>
            <person name="Jorgensen S.L."/>
            <person name="Zaremba-Niedzwiedzka K."/>
            <person name="Martijn J."/>
            <person name="Lind A.E."/>
            <person name="van Eijk R."/>
            <person name="Schleper C."/>
            <person name="Guy L."/>
            <person name="Ettema T.J."/>
        </authorList>
    </citation>
    <scope>NUCLEOTIDE SEQUENCE</scope>
</reference>
<name>A0A0F9V3F0_9ZZZZ</name>
<evidence type="ECO:0000313" key="1">
    <source>
        <dbReference type="EMBL" id="KKN60403.1"/>
    </source>
</evidence>
<organism evidence="1">
    <name type="scientific">marine sediment metagenome</name>
    <dbReference type="NCBI Taxonomy" id="412755"/>
    <lineage>
        <taxon>unclassified sequences</taxon>
        <taxon>metagenomes</taxon>
        <taxon>ecological metagenomes</taxon>
    </lineage>
</organism>
<protein>
    <submittedName>
        <fullName evidence="1">Uncharacterized protein</fullName>
    </submittedName>
</protein>
<dbReference type="AlphaFoldDB" id="A0A0F9V3F0"/>
<comment type="caution">
    <text evidence="1">The sequence shown here is derived from an EMBL/GenBank/DDBJ whole genome shotgun (WGS) entry which is preliminary data.</text>
</comment>